<feature type="transmembrane region" description="Helical" evidence="7">
    <location>
        <begin position="322"/>
        <end position="341"/>
    </location>
</feature>
<dbReference type="Proteomes" id="UP000033710">
    <property type="component" value="Unassembled WGS sequence"/>
</dbReference>
<reference evidence="9 10" key="2">
    <citation type="journal article" date="2015" name="Eukaryot. Cell">
        <title>Asexual propagation of a virulent clone complex in a human and feline outbreak of sporotrichosis.</title>
        <authorList>
            <person name="Teixeira Mde M."/>
            <person name="Rodrigues A.M."/>
            <person name="Tsui C.K."/>
            <person name="de Almeida L.G."/>
            <person name="Van Diepeningen A.D."/>
            <person name="van den Ende B.G."/>
            <person name="Fernandes G.F."/>
            <person name="Kano R."/>
            <person name="Hamelin R.C."/>
            <person name="Lopes-Bezerra L.M."/>
            <person name="Vasconcelos A.T."/>
            <person name="de Hoog S."/>
            <person name="de Camargo Z.P."/>
            <person name="Felipe M.S."/>
        </authorList>
    </citation>
    <scope>NUCLEOTIDE SEQUENCE [LARGE SCALE GENOMIC DNA]</scope>
    <source>
        <strain evidence="9 10">1099-18</strain>
    </source>
</reference>
<dbReference type="OrthoDB" id="2962993at2759"/>
<evidence type="ECO:0000313" key="10">
    <source>
        <dbReference type="Proteomes" id="UP000033710"/>
    </source>
</evidence>
<reference evidence="9 10" key="1">
    <citation type="journal article" date="2014" name="BMC Genomics">
        <title>Comparative genomics of the major fungal agents of human and animal Sporotrichosis: Sporothrix schenckii and Sporothrix brasiliensis.</title>
        <authorList>
            <person name="Teixeira M.M."/>
            <person name="de Almeida L.G."/>
            <person name="Kubitschek-Barreira P."/>
            <person name="Alves F.L."/>
            <person name="Kioshima E.S."/>
            <person name="Abadio A.K."/>
            <person name="Fernandes L."/>
            <person name="Derengowski L.S."/>
            <person name="Ferreira K.S."/>
            <person name="Souza R.C."/>
            <person name="Ruiz J.C."/>
            <person name="de Andrade N.C."/>
            <person name="Paes H.C."/>
            <person name="Nicola A.M."/>
            <person name="Albuquerque P."/>
            <person name="Gerber A.L."/>
            <person name="Martins V.P."/>
            <person name="Peconick L.D."/>
            <person name="Neto A.V."/>
            <person name="Chaucanez C.B."/>
            <person name="Silva P.A."/>
            <person name="Cunha O.L."/>
            <person name="de Oliveira F.F."/>
            <person name="dos Santos T.C."/>
            <person name="Barros A.L."/>
            <person name="Soares M.A."/>
            <person name="de Oliveira L.M."/>
            <person name="Marini M.M."/>
            <person name="Villalobos-Duno H."/>
            <person name="Cunha M.M."/>
            <person name="de Hoog S."/>
            <person name="da Silveira J.F."/>
            <person name="Henrissat B."/>
            <person name="Nino-Vega G.A."/>
            <person name="Cisalpino P.S."/>
            <person name="Mora-Montes H.M."/>
            <person name="Almeida S.R."/>
            <person name="Stajich J.E."/>
            <person name="Lopes-Bezerra L.M."/>
            <person name="Vasconcelos A.T."/>
            <person name="Felipe M.S."/>
        </authorList>
    </citation>
    <scope>NUCLEOTIDE SEQUENCE [LARGE SCALE GENOMIC DNA]</scope>
    <source>
        <strain evidence="9 10">1099-18</strain>
    </source>
</reference>
<dbReference type="KEGG" id="ssck:SPSK_05119"/>
<dbReference type="InterPro" id="IPR020846">
    <property type="entry name" value="MFS_dom"/>
</dbReference>
<feature type="transmembrane region" description="Helical" evidence="7">
    <location>
        <begin position="182"/>
        <end position="205"/>
    </location>
</feature>
<dbReference type="GO" id="GO:0022857">
    <property type="term" value="F:transmembrane transporter activity"/>
    <property type="evidence" value="ECO:0007669"/>
    <property type="project" value="InterPro"/>
</dbReference>
<evidence type="ECO:0000256" key="5">
    <source>
        <dbReference type="ARBA" id="ARBA00023136"/>
    </source>
</evidence>
<dbReference type="RefSeq" id="XP_016583706.1">
    <property type="nucleotide sequence ID" value="XM_016731869.1"/>
</dbReference>
<feature type="transmembrane region" description="Helical" evidence="7">
    <location>
        <begin position="92"/>
        <end position="111"/>
    </location>
</feature>
<evidence type="ECO:0000256" key="4">
    <source>
        <dbReference type="ARBA" id="ARBA00022989"/>
    </source>
</evidence>
<accession>A0A0F2LX10</accession>
<keyword evidence="3 7" id="KW-0812">Transmembrane</keyword>
<feature type="transmembrane region" description="Helical" evidence="7">
    <location>
        <begin position="280"/>
        <end position="302"/>
    </location>
</feature>
<keyword evidence="4 7" id="KW-1133">Transmembrane helix</keyword>
<feature type="transmembrane region" description="Helical" evidence="7">
    <location>
        <begin position="376"/>
        <end position="400"/>
    </location>
</feature>
<dbReference type="EMBL" id="AXCR01000012">
    <property type="protein sequence ID" value="KJR81030.1"/>
    <property type="molecule type" value="Genomic_DNA"/>
</dbReference>
<feature type="transmembrane region" description="Helical" evidence="7">
    <location>
        <begin position="123"/>
        <end position="140"/>
    </location>
</feature>
<evidence type="ECO:0000259" key="8">
    <source>
        <dbReference type="PROSITE" id="PS50850"/>
    </source>
</evidence>
<feature type="transmembrane region" description="Helical" evidence="7">
    <location>
        <begin position="146"/>
        <end position="170"/>
    </location>
</feature>
<proteinExistence type="predicted"/>
<comment type="subcellular location">
    <subcellularLocation>
        <location evidence="1">Membrane</location>
        <topology evidence="1">Multi-pass membrane protein</topology>
    </subcellularLocation>
</comment>
<feature type="transmembrane region" description="Helical" evidence="7">
    <location>
        <begin position="444"/>
        <end position="467"/>
    </location>
</feature>
<dbReference type="GO" id="GO:0016020">
    <property type="term" value="C:membrane"/>
    <property type="evidence" value="ECO:0007669"/>
    <property type="project" value="UniProtKB-SubCell"/>
</dbReference>
<dbReference type="AlphaFoldDB" id="A0A0F2LX10"/>
<name>A0A0F2LX10_SPOSC</name>
<feature type="transmembrane region" description="Helical" evidence="7">
    <location>
        <begin position="52"/>
        <end position="72"/>
    </location>
</feature>
<organism evidence="9 10">
    <name type="scientific">Sporothrix schenckii 1099-18</name>
    <dbReference type="NCBI Taxonomy" id="1397361"/>
    <lineage>
        <taxon>Eukaryota</taxon>
        <taxon>Fungi</taxon>
        <taxon>Dikarya</taxon>
        <taxon>Ascomycota</taxon>
        <taxon>Pezizomycotina</taxon>
        <taxon>Sordariomycetes</taxon>
        <taxon>Sordariomycetidae</taxon>
        <taxon>Ophiostomatales</taxon>
        <taxon>Ophiostomataceae</taxon>
        <taxon>Sporothrix</taxon>
    </lineage>
</organism>
<feature type="domain" description="Major facilitator superfamily (MFS) profile" evidence="8">
    <location>
        <begin position="56"/>
        <end position="471"/>
    </location>
</feature>
<feature type="region of interest" description="Disordered" evidence="6">
    <location>
        <begin position="1"/>
        <end position="22"/>
    </location>
</feature>
<keyword evidence="2" id="KW-0813">Transport</keyword>
<evidence type="ECO:0000256" key="2">
    <source>
        <dbReference type="ARBA" id="ARBA00022448"/>
    </source>
</evidence>
<comment type="caution">
    <text evidence="9">The sequence shown here is derived from an EMBL/GenBank/DDBJ whole genome shotgun (WGS) entry which is preliminary data.</text>
</comment>
<gene>
    <name evidence="9" type="ORF">SPSK_05119</name>
</gene>
<feature type="compositionally biased region" description="Basic and acidic residues" evidence="6">
    <location>
        <begin position="1"/>
        <end position="10"/>
    </location>
</feature>
<protein>
    <submittedName>
        <fullName evidence="9">MFS transporter</fullName>
    </submittedName>
</protein>
<dbReference type="VEuPathDB" id="FungiDB:SPSK_05119"/>
<dbReference type="PANTHER" id="PTHR43791">
    <property type="entry name" value="PERMEASE-RELATED"/>
    <property type="match status" value="1"/>
</dbReference>
<dbReference type="SUPFAM" id="SSF103473">
    <property type="entry name" value="MFS general substrate transporter"/>
    <property type="match status" value="1"/>
</dbReference>
<evidence type="ECO:0000313" key="9">
    <source>
        <dbReference type="EMBL" id="KJR81030.1"/>
    </source>
</evidence>
<dbReference type="InterPro" id="IPR011701">
    <property type="entry name" value="MFS"/>
</dbReference>
<dbReference type="GeneID" id="27667146"/>
<keyword evidence="5 7" id="KW-0472">Membrane</keyword>
<dbReference type="Gene3D" id="1.20.1250.20">
    <property type="entry name" value="MFS general substrate transporter like domains"/>
    <property type="match status" value="2"/>
</dbReference>
<evidence type="ECO:0000256" key="7">
    <source>
        <dbReference type="SAM" id="Phobius"/>
    </source>
</evidence>
<evidence type="ECO:0000256" key="6">
    <source>
        <dbReference type="SAM" id="MobiDB-lite"/>
    </source>
</evidence>
<evidence type="ECO:0000256" key="1">
    <source>
        <dbReference type="ARBA" id="ARBA00004141"/>
    </source>
</evidence>
<dbReference type="Pfam" id="PF07690">
    <property type="entry name" value="MFS_1"/>
    <property type="match status" value="1"/>
</dbReference>
<feature type="transmembrane region" description="Helical" evidence="7">
    <location>
        <begin position="353"/>
        <end position="370"/>
    </location>
</feature>
<dbReference type="PANTHER" id="PTHR43791:SF91">
    <property type="entry name" value="MAJOR FACILITATOR SUPERFAMILY (MFS) PROFILE DOMAIN-CONTAINING PROTEIN-RELATED"/>
    <property type="match status" value="1"/>
</dbReference>
<dbReference type="FunFam" id="1.20.1250.20:FF:000013">
    <property type="entry name" value="MFS general substrate transporter"/>
    <property type="match status" value="1"/>
</dbReference>
<sequence length="503" mass="54527">MSFHPDEKLGDSAISATATPPNEFADVDGVDDVDDVGSDADRKADRRLVRKLDLHIMTLAMLIYIFSVLDRVNIGNAALYGLKTDLGLVGNQYQILVSILFATYISVEIPANWMVKRIGPSRWLGFITAGWGLVATFSGFAQTFGGFLACRLLLGALEGGLWPGLVVYLTTFYTRREIALRIAVLFACSALAGAGGGLLAFGIGFLEGHSGYNGWRWIMILEGLPCIVLGVATWFGLADEPATAYYLTPAERARLVRRLDRQPGMTQAAKQFHWNDALEAFADWTVWAFCFAQFGADVMLYAFSAYLPTIIKGINADFSTPVVQVLTIPCYLVGAAAYLVVGQVSDRIQHRALFVLVAGIVTVCGYGMLISDGGVAVHYAGCFLVAAGLYIVVGLPLAWLPTNVPRYGKRTTTIAMQACIGNSAGIMSGYVYPAAEGPRYVKGHAISLAMGAFAVVTYGLVWAYYVYENKQRTAGKRDARISGLTDDQVRELGDKSPRFIFAT</sequence>
<feature type="transmembrane region" description="Helical" evidence="7">
    <location>
        <begin position="412"/>
        <end position="432"/>
    </location>
</feature>
<feature type="transmembrane region" description="Helical" evidence="7">
    <location>
        <begin position="217"/>
        <end position="237"/>
    </location>
</feature>
<dbReference type="InterPro" id="IPR036259">
    <property type="entry name" value="MFS_trans_sf"/>
</dbReference>
<dbReference type="FunFam" id="1.20.1250.20:FF:000018">
    <property type="entry name" value="MFS transporter permease"/>
    <property type="match status" value="1"/>
</dbReference>
<dbReference type="PROSITE" id="PS50850">
    <property type="entry name" value="MFS"/>
    <property type="match status" value="1"/>
</dbReference>
<evidence type="ECO:0000256" key="3">
    <source>
        <dbReference type="ARBA" id="ARBA00022692"/>
    </source>
</evidence>